<comment type="caution">
    <text evidence="1">The sequence shown here is derived from an EMBL/GenBank/DDBJ whole genome shotgun (WGS) entry which is preliminary data.</text>
</comment>
<reference evidence="1 2" key="1">
    <citation type="submission" date="2018-08" db="EMBL/GenBank/DDBJ databases">
        <title>Recombination of ecologically and evolutionarily significant loci maintains genetic cohesion in the Pseudomonas syringae species complex.</title>
        <authorList>
            <person name="Dillon M."/>
            <person name="Thakur S."/>
            <person name="Almeida R.N.D."/>
            <person name="Weir B.S."/>
            <person name="Guttman D.S."/>
        </authorList>
    </citation>
    <scope>NUCLEOTIDE SEQUENCE [LARGE SCALE GENOMIC DNA]</scope>
    <source>
        <strain evidence="1 2">ICMP 9421</strain>
    </source>
</reference>
<dbReference type="AlphaFoldDB" id="A0A3M5G033"/>
<proteinExistence type="predicted"/>
<gene>
    <name evidence="1" type="ORF">ALP59_01677</name>
</gene>
<name>A0A3M5G033_PSESS</name>
<evidence type="ECO:0000313" key="1">
    <source>
        <dbReference type="EMBL" id="RMS80109.1"/>
    </source>
</evidence>
<dbReference type="EMBL" id="RBSW01000199">
    <property type="protein sequence ID" value="RMS80109.1"/>
    <property type="molecule type" value="Genomic_DNA"/>
</dbReference>
<accession>A0A3M5G033</accession>
<sequence>MRLEKSMSKTKTEAGSTDLVITVAQREPAPEPASALARVFFRDTVFTSRTVVLPGGTSVAVAQGIVSVDPADAEALDYLKAHNEFESLE</sequence>
<evidence type="ECO:0000313" key="2">
    <source>
        <dbReference type="Proteomes" id="UP000270499"/>
    </source>
</evidence>
<organism evidence="1 2">
    <name type="scientific">Pseudomonas savastanoi</name>
    <name type="common">Pseudomonas syringae pv. savastanoi</name>
    <dbReference type="NCBI Taxonomy" id="29438"/>
    <lineage>
        <taxon>Bacteria</taxon>
        <taxon>Pseudomonadati</taxon>
        <taxon>Pseudomonadota</taxon>
        <taxon>Gammaproteobacteria</taxon>
        <taxon>Pseudomonadales</taxon>
        <taxon>Pseudomonadaceae</taxon>
        <taxon>Pseudomonas</taxon>
    </lineage>
</organism>
<protein>
    <submittedName>
        <fullName evidence="1">Uncharacterized protein</fullName>
    </submittedName>
</protein>
<dbReference type="Proteomes" id="UP000270499">
    <property type="component" value="Unassembled WGS sequence"/>
</dbReference>